<protein>
    <recommendedName>
        <fullName evidence="2">histidine kinase</fullName>
        <ecNumber evidence="2">2.7.13.3</ecNumber>
    </recommendedName>
</protein>
<keyword evidence="6 11" id="KW-0418">Kinase</keyword>
<gene>
    <name evidence="11" type="ORF">FQU76_15225</name>
</gene>
<feature type="domain" description="Histidine kinase/HSP90-like ATPase" evidence="10">
    <location>
        <begin position="305"/>
        <end position="397"/>
    </location>
</feature>
<evidence type="ECO:0000256" key="1">
    <source>
        <dbReference type="ARBA" id="ARBA00000085"/>
    </source>
</evidence>
<dbReference type="AlphaFoldDB" id="A0A5B8IHB4"/>
<evidence type="ECO:0000259" key="10">
    <source>
        <dbReference type="SMART" id="SM00387"/>
    </source>
</evidence>
<keyword evidence="12" id="KW-1185">Reference proteome</keyword>
<keyword evidence="9" id="KW-1133">Transmembrane helix</keyword>
<evidence type="ECO:0000313" key="12">
    <source>
        <dbReference type="Proteomes" id="UP000320580"/>
    </source>
</evidence>
<dbReference type="GO" id="GO:0005524">
    <property type="term" value="F:ATP binding"/>
    <property type="evidence" value="ECO:0007669"/>
    <property type="project" value="UniProtKB-KW"/>
</dbReference>
<reference evidence="11 12" key="1">
    <citation type="submission" date="2019-07" db="EMBL/GenBank/DDBJ databases">
        <authorList>
            <person name="Zhu P."/>
        </authorList>
    </citation>
    <scope>NUCLEOTIDE SEQUENCE [LARGE SCALE GENOMIC DNA]</scope>
    <source>
        <strain evidence="11 12">SSL-25</strain>
    </source>
</reference>
<dbReference type="InterPro" id="IPR036890">
    <property type="entry name" value="HATPase_C_sf"/>
</dbReference>
<accession>A0A5B8IHB4</accession>
<evidence type="ECO:0000256" key="3">
    <source>
        <dbReference type="ARBA" id="ARBA00022553"/>
    </source>
</evidence>
<evidence type="ECO:0000256" key="9">
    <source>
        <dbReference type="SAM" id="Phobius"/>
    </source>
</evidence>
<evidence type="ECO:0000256" key="5">
    <source>
        <dbReference type="ARBA" id="ARBA00022741"/>
    </source>
</evidence>
<dbReference type="CDD" id="cd16917">
    <property type="entry name" value="HATPase_UhpB-NarQ-NarX-like"/>
    <property type="match status" value="1"/>
</dbReference>
<proteinExistence type="predicted"/>
<dbReference type="EC" id="2.7.13.3" evidence="2"/>
<dbReference type="Pfam" id="PF07730">
    <property type="entry name" value="HisKA_3"/>
    <property type="match status" value="1"/>
</dbReference>
<comment type="catalytic activity">
    <reaction evidence="1">
        <text>ATP + protein L-histidine = ADP + protein N-phospho-L-histidine.</text>
        <dbReference type="EC" id="2.7.13.3"/>
    </reaction>
</comment>
<evidence type="ECO:0000256" key="6">
    <source>
        <dbReference type="ARBA" id="ARBA00022777"/>
    </source>
</evidence>
<name>A0A5B8IHB4_9ACTN</name>
<dbReference type="Proteomes" id="UP000320580">
    <property type="component" value="Chromosome"/>
</dbReference>
<feature type="transmembrane region" description="Helical" evidence="9">
    <location>
        <begin position="152"/>
        <end position="169"/>
    </location>
</feature>
<keyword evidence="7" id="KW-0067">ATP-binding</keyword>
<keyword evidence="8" id="KW-0902">Two-component regulatory system</keyword>
<dbReference type="Gene3D" id="1.20.5.1930">
    <property type="match status" value="1"/>
</dbReference>
<dbReference type="GO" id="GO:0000155">
    <property type="term" value="F:phosphorelay sensor kinase activity"/>
    <property type="evidence" value="ECO:0007669"/>
    <property type="project" value="InterPro"/>
</dbReference>
<evidence type="ECO:0000256" key="4">
    <source>
        <dbReference type="ARBA" id="ARBA00022679"/>
    </source>
</evidence>
<dbReference type="PANTHER" id="PTHR24421">
    <property type="entry name" value="NITRATE/NITRITE SENSOR PROTEIN NARX-RELATED"/>
    <property type="match status" value="1"/>
</dbReference>
<dbReference type="OrthoDB" id="227596at2"/>
<dbReference type="RefSeq" id="WP_146480985.1">
    <property type="nucleotide sequence ID" value="NZ_CP042266.1"/>
</dbReference>
<keyword evidence="5" id="KW-0547">Nucleotide-binding</keyword>
<evidence type="ECO:0000313" key="11">
    <source>
        <dbReference type="EMBL" id="QDY77652.1"/>
    </source>
</evidence>
<dbReference type="InterPro" id="IPR011712">
    <property type="entry name" value="Sig_transdc_His_kin_sub3_dim/P"/>
</dbReference>
<feature type="transmembrane region" description="Helical" evidence="9">
    <location>
        <begin position="20"/>
        <end position="39"/>
    </location>
</feature>
<keyword evidence="9" id="KW-0812">Transmembrane</keyword>
<sequence>MTAPTPPRPGRDRRPAPTAVTALSWAGALAYPVLLYLAVRDEPELTGTRLLPPLLLAVLPFPLLRRQPLPALALMLAGSFTALVTADRQPLPWMAPGAPRTEQFGYLQALLTDIAVGCVAAARPRRTATAAAALTFTVQVAAVVHQRAGSEVLLSHLLLLALVLALAWMSGHLVRERRDHAETVRTQTAAQAVMAERLRIARELHDMVAHSIGIIAIQAGTGRRVIHTQPDEARQALAVIETTSRDTLAGLRRMLGALRRADPEGVPLTAAPGLGELERLAETTRDGGVRVDLDRLGERRDLPAEVELSAFRIVQEAITNVVRHAGTDRCRVVVDYREDELVVEITDDGRGAAAATAGTGYGLTGMRERAVLLHGRFTAGPRPGGGFRVTAALPVPAARP</sequence>
<dbReference type="GO" id="GO:0016020">
    <property type="term" value="C:membrane"/>
    <property type="evidence" value="ECO:0007669"/>
    <property type="project" value="InterPro"/>
</dbReference>
<organism evidence="11 12">
    <name type="scientific">Streptomyces qinzhouensis</name>
    <dbReference type="NCBI Taxonomy" id="2599401"/>
    <lineage>
        <taxon>Bacteria</taxon>
        <taxon>Bacillati</taxon>
        <taxon>Actinomycetota</taxon>
        <taxon>Actinomycetes</taxon>
        <taxon>Kitasatosporales</taxon>
        <taxon>Streptomycetaceae</taxon>
        <taxon>Streptomyces</taxon>
    </lineage>
</organism>
<dbReference type="Pfam" id="PF02518">
    <property type="entry name" value="HATPase_c"/>
    <property type="match status" value="1"/>
</dbReference>
<dbReference type="SMART" id="SM00387">
    <property type="entry name" value="HATPase_c"/>
    <property type="match status" value="1"/>
</dbReference>
<dbReference type="GO" id="GO:0046983">
    <property type="term" value="F:protein dimerization activity"/>
    <property type="evidence" value="ECO:0007669"/>
    <property type="project" value="InterPro"/>
</dbReference>
<dbReference type="InterPro" id="IPR050482">
    <property type="entry name" value="Sensor_HK_TwoCompSys"/>
</dbReference>
<evidence type="ECO:0000256" key="7">
    <source>
        <dbReference type="ARBA" id="ARBA00022840"/>
    </source>
</evidence>
<dbReference type="KEGG" id="sqz:FQU76_15225"/>
<keyword evidence="4" id="KW-0808">Transferase</keyword>
<keyword evidence="9" id="KW-0472">Membrane</keyword>
<dbReference type="PANTHER" id="PTHR24421:SF10">
    <property type="entry name" value="NITRATE_NITRITE SENSOR PROTEIN NARQ"/>
    <property type="match status" value="1"/>
</dbReference>
<evidence type="ECO:0000256" key="2">
    <source>
        <dbReference type="ARBA" id="ARBA00012438"/>
    </source>
</evidence>
<evidence type="ECO:0000256" key="8">
    <source>
        <dbReference type="ARBA" id="ARBA00023012"/>
    </source>
</evidence>
<dbReference type="Gene3D" id="3.30.565.10">
    <property type="entry name" value="Histidine kinase-like ATPase, C-terminal domain"/>
    <property type="match status" value="1"/>
</dbReference>
<dbReference type="EMBL" id="CP042266">
    <property type="protein sequence ID" value="QDY77652.1"/>
    <property type="molecule type" value="Genomic_DNA"/>
</dbReference>
<dbReference type="SUPFAM" id="SSF55874">
    <property type="entry name" value="ATPase domain of HSP90 chaperone/DNA topoisomerase II/histidine kinase"/>
    <property type="match status" value="1"/>
</dbReference>
<dbReference type="InterPro" id="IPR003594">
    <property type="entry name" value="HATPase_dom"/>
</dbReference>
<keyword evidence="3" id="KW-0597">Phosphoprotein</keyword>